<evidence type="ECO:0000313" key="3">
    <source>
        <dbReference type="EMBL" id="KAF3973644.1"/>
    </source>
</evidence>
<organism evidence="3 4">
    <name type="scientific">Castanea mollissima</name>
    <name type="common">Chinese chestnut</name>
    <dbReference type="NCBI Taxonomy" id="60419"/>
    <lineage>
        <taxon>Eukaryota</taxon>
        <taxon>Viridiplantae</taxon>
        <taxon>Streptophyta</taxon>
        <taxon>Embryophyta</taxon>
        <taxon>Tracheophyta</taxon>
        <taxon>Spermatophyta</taxon>
        <taxon>Magnoliopsida</taxon>
        <taxon>eudicotyledons</taxon>
        <taxon>Gunneridae</taxon>
        <taxon>Pentapetalae</taxon>
        <taxon>rosids</taxon>
        <taxon>fabids</taxon>
        <taxon>Fagales</taxon>
        <taxon>Fagaceae</taxon>
        <taxon>Castanea</taxon>
    </lineage>
</organism>
<name>A0A8J4RSX7_9ROSI</name>
<comment type="caution">
    <text evidence="3">The sequence shown here is derived from an EMBL/GenBank/DDBJ whole genome shotgun (WGS) entry which is preliminary data.</text>
</comment>
<dbReference type="PANTHER" id="PTHR35300">
    <property type="entry name" value="COACTIVATOR CBP, KIX DOMAIN-CONTAINING PROTEIN-RELATED"/>
    <property type="match status" value="1"/>
</dbReference>
<proteinExistence type="predicted"/>
<keyword evidence="1" id="KW-0539">Nucleus</keyword>
<dbReference type="GO" id="GO:0006355">
    <property type="term" value="P:regulation of DNA-templated transcription"/>
    <property type="evidence" value="ECO:0007669"/>
    <property type="project" value="InterPro"/>
</dbReference>
<keyword evidence="4" id="KW-1185">Reference proteome</keyword>
<dbReference type="EMBL" id="JRKL02000223">
    <property type="protein sequence ID" value="KAF3973644.1"/>
    <property type="molecule type" value="Genomic_DNA"/>
</dbReference>
<sequence>MRLILIEVKLSGTNTGAEEYVRSYDESLIERKCTHKQNKKPIGVRCKMPRPGPRPYECVRRAWHSDRHQPMRGSIIQQIFRVVNESHSAVTKKNKEWLEKLPIVVLKAEEIMYSKANSEVEYMSLETLWDRVNDAINTIIRRDESTETGELLPPCIEAALNLGCVPVRASRSQRHTNPRSYLTPRTHEPPSAPARTTYEHRPQLSPVHSGNQLNLARTTSINSARFVSESHCHVNPNANLTAPRTYPFSLESVPAGRNQLMTVESNTPLNLGTVYPLYYGTHHQTRESQLGSRVPEEPHSNTIYVGTPIRTSTSEPAEIGVLQNLFASKNSENTSRGFEQDTQEKPRERECDLSLRLGLSSHSCMNIDKSLACETEDVGSTGSQDGGKVGDLSPQTKEFCFFPRQAANDPFESSSREWNSKGEGQNLEATMRKRKVPDDGQFCWQMELPSDRFTGHIEGREADGCELQWCKMSIL</sequence>
<dbReference type="InterPro" id="IPR036529">
    <property type="entry name" value="KIX_dom_sf"/>
</dbReference>
<dbReference type="OrthoDB" id="1937968at2759"/>
<dbReference type="GO" id="GO:0003712">
    <property type="term" value="F:transcription coregulator activity"/>
    <property type="evidence" value="ECO:0007669"/>
    <property type="project" value="InterPro"/>
</dbReference>
<evidence type="ECO:0008006" key="5">
    <source>
        <dbReference type="Google" id="ProtNLM"/>
    </source>
</evidence>
<feature type="region of interest" description="Disordered" evidence="2">
    <location>
        <begin position="171"/>
        <end position="197"/>
    </location>
</feature>
<reference evidence="3" key="1">
    <citation type="submission" date="2020-03" db="EMBL/GenBank/DDBJ databases">
        <title>Castanea mollissima Vanexum genome sequencing.</title>
        <authorList>
            <person name="Staton M."/>
        </authorList>
    </citation>
    <scope>NUCLEOTIDE SEQUENCE</scope>
    <source>
        <tissue evidence="3">Leaf</tissue>
    </source>
</reference>
<dbReference type="PANTHER" id="PTHR35300:SF4">
    <property type="entry name" value="HISTONE ACETYLTRANSFERASE"/>
    <property type="match status" value="1"/>
</dbReference>
<accession>A0A8J4RSX7</accession>
<gene>
    <name evidence="3" type="ORF">CMV_002957</name>
</gene>
<evidence type="ECO:0000256" key="2">
    <source>
        <dbReference type="SAM" id="MobiDB-lite"/>
    </source>
</evidence>
<dbReference type="Gene3D" id="1.10.246.20">
    <property type="entry name" value="Coactivator CBP, KIX domain"/>
    <property type="match status" value="1"/>
</dbReference>
<protein>
    <recommendedName>
        <fullName evidence="5">Histone acetyltransferase</fullName>
    </recommendedName>
</protein>
<dbReference type="Proteomes" id="UP000737018">
    <property type="component" value="Unassembled WGS sequence"/>
</dbReference>
<evidence type="ECO:0000313" key="4">
    <source>
        <dbReference type="Proteomes" id="UP000737018"/>
    </source>
</evidence>
<dbReference type="AlphaFoldDB" id="A0A8J4RSX7"/>
<evidence type="ECO:0000256" key="1">
    <source>
        <dbReference type="ARBA" id="ARBA00023242"/>
    </source>
</evidence>